<name>A0ABP6W435_9ACTN</name>
<dbReference type="EMBL" id="BAABDQ010000004">
    <property type="protein sequence ID" value="GAA3543889.1"/>
    <property type="molecule type" value="Genomic_DNA"/>
</dbReference>
<proteinExistence type="predicted"/>
<accession>A0ABP6W435</accession>
<evidence type="ECO:0000313" key="2">
    <source>
        <dbReference type="Proteomes" id="UP001500630"/>
    </source>
</evidence>
<gene>
    <name evidence="1" type="ORF">GCM10022419_025110</name>
</gene>
<keyword evidence="2" id="KW-1185">Reference proteome</keyword>
<reference evidence="2" key="1">
    <citation type="journal article" date="2019" name="Int. J. Syst. Evol. Microbiol.">
        <title>The Global Catalogue of Microorganisms (GCM) 10K type strain sequencing project: providing services to taxonomists for standard genome sequencing and annotation.</title>
        <authorList>
            <consortium name="The Broad Institute Genomics Platform"/>
            <consortium name="The Broad Institute Genome Sequencing Center for Infectious Disease"/>
            <person name="Wu L."/>
            <person name="Ma J."/>
        </authorList>
    </citation>
    <scope>NUCLEOTIDE SEQUENCE [LARGE SCALE GENOMIC DNA]</scope>
    <source>
        <strain evidence="2">JCM 17326</strain>
    </source>
</reference>
<comment type="caution">
    <text evidence="1">The sequence shown here is derived from an EMBL/GenBank/DDBJ whole genome shotgun (WGS) entry which is preliminary data.</text>
</comment>
<organism evidence="1 2">
    <name type="scientific">Nonomuraea rosea</name>
    <dbReference type="NCBI Taxonomy" id="638574"/>
    <lineage>
        <taxon>Bacteria</taxon>
        <taxon>Bacillati</taxon>
        <taxon>Actinomycetota</taxon>
        <taxon>Actinomycetes</taxon>
        <taxon>Streptosporangiales</taxon>
        <taxon>Streptosporangiaceae</taxon>
        <taxon>Nonomuraea</taxon>
    </lineage>
</organism>
<dbReference type="Proteomes" id="UP001500630">
    <property type="component" value="Unassembled WGS sequence"/>
</dbReference>
<protein>
    <submittedName>
        <fullName evidence="1">Uncharacterized protein</fullName>
    </submittedName>
</protein>
<sequence>MLLLLPVSRLLLAIALLTVWGLLPVGIVRPVADHSDVGVGLAGAAARARRWVLAGFVLWIRRLSGAHRVTSLRVRMWHVSGHMPVLPNVST</sequence>
<evidence type="ECO:0000313" key="1">
    <source>
        <dbReference type="EMBL" id="GAA3543889.1"/>
    </source>
</evidence>